<evidence type="ECO:0000256" key="18">
    <source>
        <dbReference type="PIRSR" id="PIRSR603561-2"/>
    </source>
</evidence>
<dbReference type="GO" id="GO:0046872">
    <property type="term" value="F:metal ion binding"/>
    <property type="evidence" value="ECO:0007669"/>
    <property type="project" value="UniProtKB-KW"/>
</dbReference>
<dbReference type="AlphaFoldDB" id="A0A2P6AS75"/>
<feature type="domain" description="Nudix hydrolase" evidence="19">
    <location>
        <begin position="1"/>
        <end position="128"/>
    </location>
</feature>
<protein>
    <recommendedName>
        <fullName evidence="13">8-oxo-dGTP diphosphatase</fullName>
        <ecNumber evidence="12">3.6.1.55</ecNumber>
    </recommendedName>
    <alternativeName>
        <fullName evidence="16">7,8-dihydro-8-oxoguanine-triphosphatase</fullName>
    </alternativeName>
    <alternativeName>
        <fullName evidence="15">Mutator protein MutT</fullName>
    </alternativeName>
    <alternativeName>
        <fullName evidence="14">dGTP pyrophosphohydrolase</fullName>
    </alternativeName>
</protein>
<dbReference type="CDD" id="cd03425">
    <property type="entry name" value="NUDIX_MutT_NudA_like"/>
    <property type="match status" value="1"/>
</dbReference>
<keyword evidence="8 18" id="KW-0460">Magnesium</keyword>
<keyword evidence="21" id="KW-1185">Reference proteome</keyword>
<feature type="binding site" evidence="17">
    <location>
        <position position="119"/>
    </location>
    <ligand>
        <name>8-oxo-dGTP</name>
        <dbReference type="ChEBI" id="CHEBI:77896"/>
    </ligand>
</feature>
<evidence type="ECO:0000256" key="15">
    <source>
        <dbReference type="ARBA" id="ARBA00041979"/>
    </source>
</evidence>
<dbReference type="Proteomes" id="UP000243900">
    <property type="component" value="Unassembled WGS sequence"/>
</dbReference>
<dbReference type="NCBIfam" id="TIGR00586">
    <property type="entry name" value="mutt"/>
    <property type="match status" value="1"/>
</dbReference>
<evidence type="ECO:0000256" key="16">
    <source>
        <dbReference type="ARBA" id="ARBA00042798"/>
    </source>
</evidence>
<dbReference type="PANTHER" id="PTHR47707">
    <property type="entry name" value="8-OXO-DGTP DIPHOSPHATASE"/>
    <property type="match status" value="1"/>
</dbReference>
<dbReference type="EMBL" id="PTQZ01000123">
    <property type="protein sequence ID" value="PQA42360.1"/>
    <property type="molecule type" value="Genomic_DNA"/>
</dbReference>
<evidence type="ECO:0000256" key="14">
    <source>
        <dbReference type="ARBA" id="ARBA00041592"/>
    </source>
</evidence>
<dbReference type="Gene3D" id="3.90.79.10">
    <property type="entry name" value="Nucleoside Triphosphate Pyrophosphohydrolase"/>
    <property type="match status" value="1"/>
</dbReference>
<dbReference type="InterPro" id="IPR000086">
    <property type="entry name" value="NUDIX_hydrolase_dom"/>
</dbReference>
<dbReference type="GO" id="GO:0044715">
    <property type="term" value="F:8-oxo-dGDP phosphatase activity"/>
    <property type="evidence" value="ECO:0007669"/>
    <property type="project" value="TreeGrafter"/>
</dbReference>
<evidence type="ECO:0000259" key="19">
    <source>
        <dbReference type="PROSITE" id="PS51462"/>
    </source>
</evidence>
<evidence type="ECO:0000256" key="11">
    <source>
        <dbReference type="ARBA" id="ARBA00036904"/>
    </source>
</evidence>
<evidence type="ECO:0000256" key="9">
    <source>
        <dbReference type="ARBA" id="ARBA00023204"/>
    </source>
</evidence>
<evidence type="ECO:0000313" key="20">
    <source>
        <dbReference type="EMBL" id="PQA42360.1"/>
    </source>
</evidence>
<evidence type="ECO:0000256" key="12">
    <source>
        <dbReference type="ARBA" id="ARBA00038905"/>
    </source>
</evidence>
<proteinExistence type="inferred from homology"/>
<sequence>MKRIHVVLAVIRGAGDRVLLSRRVADAHLGGLWEFPGGKVEAGETEPEALARELEEELGLRPLDCAPLATVSHDYPDRQVRLSAWEVRDWLGQPQGREGQPLSWVRCRDLPTIPFPAANGAIVSAAMLPDCWHITPALCTAAAAEDWARA</sequence>
<dbReference type="PANTHER" id="PTHR47707:SF1">
    <property type="entry name" value="NUDIX HYDROLASE FAMILY PROTEIN"/>
    <property type="match status" value="1"/>
</dbReference>
<dbReference type="PROSITE" id="PS51462">
    <property type="entry name" value="NUDIX"/>
    <property type="match status" value="1"/>
</dbReference>
<comment type="catalytic activity">
    <reaction evidence="10">
        <text>8-oxo-dGTP + H2O = 8-oxo-dGMP + diphosphate + H(+)</text>
        <dbReference type="Rhea" id="RHEA:31575"/>
        <dbReference type="ChEBI" id="CHEBI:15377"/>
        <dbReference type="ChEBI" id="CHEBI:15378"/>
        <dbReference type="ChEBI" id="CHEBI:33019"/>
        <dbReference type="ChEBI" id="CHEBI:63224"/>
        <dbReference type="ChEBI" id="CHEBI:77896"/>
        <dbReference type="EC" id="3.6.1.55"/>
    </reaction>
</comment>
<dbReference type="FunFam" id="3.90.79.10:FF:000014">
    <property type="entry name" value="8-oxo-dGTP diphosphatase MutT"/>
    <property type="match status" value="1"/>
</dbReference>
<dbReference type="InterPro" id="IPR029119">
    <property type="entry name" value="MutY_C"/>
</dbReference>
<dbReference type="GO" id="GO:0035539">
    <property type="term" value="F:8-oxo-7,8-dihydrodeoxyguanosine triphosphate pyrophosphatase activity"/>
    <property type="evidence" value="ECO:0007669"/>
    <property type="project" value="UniProtKB-EC"/>
</dbReference>
<keyword evidence="5 18" id="KW-0479">Metal-binding</keyword>
<name>A0A2P6AS75_9GAMM</name>
<feature type="binding site" evidence="17">
    <location>
        <begin position="34"/>
        <end position="37"/>
    </location>
    <ligand>
        <name>8-oxo-dGTP</name>
        <dbReference type="ChEBI" id="CHEBI:77896"/>
    </ligand>
</feature>
<keyword evidence="6" id="KW-0227">DNA damage</keyword>
<gene>
    <name evidence="20" type="ORF">C5O18_06005</name>
</gene>
<feature type="non-terminal residue" evidence="20">
    <location>
        <position position="150"/>
    </location>
</feature>
<evidence type="ECO:0000256" key="2">
    <source>
        <dbReference type="ARBA" id="ARBA00005582"/>
    </source>
</evidence>
<evidence type="ECO:0000256" key="5">
    <source>
        <dbReference type="ARBA" id="ARBA00022723"/>
    </source>
</evidence>
<dbReference type="EC" id="3.6.1.55" evidence="12"/>
<keyword evidence="7" id="KW-0378">Hydrolase</keyword>
<dbReference type="InterPro" id="IPR020476">
    <property type="entry name" value="Nudix_hydrolase"/>
</dbReference>
<dbReference type="PROSITE" id="PS00893">
    <property type="entry name" value="NUDIX_BOX"/>
    <property type="match status" value="1"/>
</dbReference>
<evidence type="ECO:0000256" key="8">
    <source>
        <dbReference type="ARBA" id="ARBA00022842"/>
    </source>
</evidence>
<reference evidence="21" key="1">
    <citation type="submission" date="2018-02" db="EMBL/GenBank/DDBJ databases">
        <title>Genome sequencing of Solimonas sp. HR-BB.</title>
        <authorList>
            <person name="Lee Y."/>
            <person name="Jeon C.O."/>
        </authorList>
    </citation>
    <scope>NUCLEOTIDE SEQUENCE [LARGE SCALE GENOMIC DNA]</scope>
    <source>
        <strain evidence="21">HR-E</strain>
    </source>
</reference>
<evidence type="ECO:0000256" key="7">
    <source>
        <dbReference type="ARBA" id="ARBA00022801"/>
    </source>
</evidence>
<evidence type="ECO:0000256" key="3">
    <source>
        <dbReference type="ARBA" id="ARBA00022457"/>
    </source>
</evidence>
<organism evidence="20 21">
    <name type="scientific">Amnimonas aquatica</name>
    <dbReference type="NCBI Taxonomy" id="2094561"/>
    <lineage>
        <taxon>Bacteria</taxon>
        <taxon>Pseudomonadati</taxon>
        <taxon>Pseudomonadota</taxon>
        <taxon>Gammaproteobacteria</taxon>
        <taxon>Moraxellales</taxon>
        <taxon>Moraxellaceae</taxon>
        <taxon>Amnimonas</taxon>
    </lineage>
</organism>
<dbReference type="Pfam" id="PF14815">
    <property type="entry name" value="NUDIX_4"/>
    <property type="match status" value="1"/>
</dbReference>
<evidence type="ECO:0000256" key="17">
    <source>
        <dbReference type="PIRSR" id="PIRSR603561-1"/>
    </source>
</evidence>
<dbReference type="GO" id="GO:0008413">
    <property type="term" value="F:8-oxo-7,8-dihydroguanosine triphosphate pyrophosphatase activity"/>
    <property type="evidence" value="ECO:0007669"/>
    <property type="project" value="InterPro"/>
</dbReference>
<dbReference type="InterPro" id="IPR015797">
    <property type="entry name" value="NUDIX_hydrolase-like_dom_sf"/>
</dbReference>
<feature type="binding site" evidence="17">
    <location>
        <position position="23"/>
    </location>
    <ligand>
        <name>8-oxo-dGTP</name>
        <dbReference type="ChEBI" id="CHEBI:77896"/>
    </ligand>
</feature>
<feature type="binding site" evidence="18">
    <location>
        <position position="57"/>
    </location>
    <ligand>
        <name>Mg(2+)</name>
        <dbReference type="ChEBI" id="CHEBI:18420"/>
    </ligand>
</feature>
<feature type="binding site" evidence="18">
    <location>
        <position position="37"/>
    </location>
    <ligand>
        <name>Mg(2+)</name>
        <dbReference type="ChEBI" id="CHEBI:18420"/>
    </ligand>
</feature>
<evidence type="ECO:0000256" key="13">
    <source>
        <dbReference type="ARBA" id="ARBA00040794"/>
    </source>
</evidence>
<dbReference type="GO" id="GO:0006260">
    <property type="term" value="P:DNA replication"/>
    <property type="evidence" value="ECO:0007669"/>
    <property type="project" value="UniProtKB-KW"/>
</dbReference>
<comment type="catalytic activity">
    <reaction evidence="11">
        <text>8-oxo-GTP + H2O = 8-oxo-GMP + diphosphate + H(+)</text>
        <dbReference type="Rhea" id="RHEA:67616"/>
        <dbReference type="ChEBI" id="CHEBI:15377"/>
        <dbReference type="ChEBI" id="CHEBI:15378"/>
        <dbReference type="ChEBI" id="CHEBI:33019"/>
        <dbReference type="ChEBI" id="CHEBI:143553"/>
        <dbReference type="ChEBI" id="CHEBI:145694"/>
    </reaction>
</comment>
<dbReference type="InterPro" id="IPR020084">
    <property type="entry name" value="NUDIX_hydrolase_CS"/>
</dbReference>
<evidence type="ECO:0000256" key="6">
    <source>
        <dbReference type="ARBA" id="ARBA00022763"/>
    </source>
</evidence>
<dbReference type="InterPro" id="IPR003561">
    <property type="entry name" value="Mutator_MutT"/>
</dbReference>
<dbReference type="OrthoDB" id="9810648at2"/>
<dbReference type="InterPro" id="IPR047127">
    <property type="entry name" value="MutT-like"/>
</dbReference>
<comment type="cofactor">
    <cofactor evidence="1 18">
        <name>Mg(2+)</name>
        <dbReference type="ChEBI" id="CHEBI:18420"/>
    </cofactor>
</comment>
<keyword evidence="4" id="KW-0235">DNA replication</keyword>
<evidence type="ECO:0000256" key="1">
    <source>
        <dbReference type="ARBA" id="ARBA00001946"/>
    </source>
</evidence>
<evidence type="ECO:0000256" key="4">
    <source>
        <dbReference type="ARBA" id="ARBA00022705"/>
    </source>
</evidence>
<dbReference type="RefSeq" id="WP_146089235.1">
    <property type="nucleotide sequence ID" value="NZ_PTQZ01000123.1"/>
</dbReference>
<dbReference type="PRINTS" id="PR00502">
    <property type="entry name" value="NUDIXFAMILY"/>
</dbReference>
<dbReference type="GO" id="GO:0044716">
    <property type="term" value="F:8-oxo-GDP phosphatase activity"/>
    <property type="evidence" value="ECO:0007669"/>
    <property type="project" value="TreeGrafter"/>
</dbReference>
<keyword evidence="9" id="KW-0234">DNA repair</keyword>
<comment type="caution">
    <text evidence="20">The sequence shown here is derived from an EMBL/GenBank/DDBJ whole genome shotgun (WGS) entry which is preliminary data.</text>
</comment>
<accession>A0A2P6AS75</accession>
<keyword evidence="3" id="KW-0515">Mutator protein</keyword>
<dbReference type="GO" id="GO:0006281">
    <property type="term" value="P:DNA repair"/>
    <property type="evidence" value="ECO:0007669"/>
    <property type="project" value="UniProtKB-KW"/>
</dbReference>
<evidence type="ECO:0000313" key="21">
    <source>
        <dbReference type="Proteomes" id="UP000243900"/>
    </source>
</evidence>
<evidence type="ECO:0000256" key="10">
    <source>
        <dbReference type="ARBA" id="ARBA00035861"/>
    </source>
</evidence>
<feature type="binding site" evidence="17">
    <location>
        <position position="28"/>
    </location>
    <ligand>
        <name>8-oxo-dGTP</name>
        <dbReference type="ChEBI" id="CHEBI:77896"/>
    </ligand>
</feature>
<dbReference type="SUPFAM" id="SSF55811">
    <property type="entry name" value="Nudix"/>
    <property type="match status" value="1"/>
</dbReference>
<comment type="similarity">
    <text evidence="2">Belongs to the Nudix hydrolase family.</text>
</comment>